<name>A0A9P6MTB5_9FUNG</name>
<protein>
    <submittedName>
        <fullName evidence="2">Uncharacterized protein</fullName>
    </submittedName>
</protein>
<dbReference type="Proteomes" id="UP000703661">
    <property type="component" value="Unassembled WGS sequence"/>
</dbReference>
<organism evidence="2 3">
    <name type="scientific">Entomortierella chlamydospora</name>
    <dbReference type="NCBI Taxonomy" id="101097"/>
    <lineage>
        <taxon>Eukaryota</taxon>
        <taxon>Fungi</taxon>
        <taxon>Fungi incertae sedis</taxon>
        <taxon>Mucoromycota</taxon>
        <taxon>Mortierellomycotina</taxon>
        <taxon>Mortierellomycetes</taxon>
        <taxon>Mortierellales</taxon>
        <taxon>Mortierellaceae</taxon>
        <taxon>Entomortierella</taxon>
    </lineage>
</organism>
<keyword evidence="1" id="KW-0175">Coiled coil</keyword>
<comment type="caution">
    <text evidence="2">The sequence shown here is derived from an EMBL/GenBank/DDBJ whole genome shotgun (WGS) entry which is preliminary data.</text>
</comment>
<evidence type="ECO:0000313" key="2">
    <source>
        <dbReference type="EMBL" id="KAG0011733.1"/>
    </source>
</evidence>
<evidence type="ECO:0000256" key="1">
    <source>
        <dbReference type="SAM" id="Coils"/>
    </source>
</evidence>
<keyword evidence="3" id="KW-1185">Reference proteome</keyword>
<reference evidence="2" key="1">
    <citation type="journal article" date="2020" name="Fungal Divers.">
        <title>Resolving the Mortierellaceae phylogeny through synthesis of multi-gene phylogenetics and phylogenomics.</title>
        <authorList>
            <person name="Vandepol N."/>
            <person name="Liber J."/>
            <person name="Desiro A."/>
            <person name="Na H."/>
            <person name="Kennedy M."/>
            <person name="Barry K."/>
            <person name="Grigoriev I.V."/>
            <person name="Miller A.N."/>
            <person name="O'Donnell K."/>
            <person name="Stajich J.E."/>
            <person name="Bonito G."/>
        </authorList>
    </citation>
    <scope>NUCLEOTIDE SEQUENCE</scope>
    <source>
        <strain evidence="2">NRRL 2769</strain>
    </source>
</reference>
<dbReference type="EMBL" id="JAAAID010001096">
    <property type="protein sequence ID" value="KAG0011733.1"/>
    <property type="molecule type" value="Genomic_DNA"/>
</dbReference>
<accession>A0A9P6MTB5</accession>
<feature type="coiled-coil region" evidence="1">
    <location>
        <begin position="7"/>
        <end position="100"/>
    </location>
</feature>
<sequence>MTQESNIEKLQEKVAALTLELRNTQLDLMDTKDDLESTQADLDAALSNLEEKELDEYARQGTKAELDKELSSHAETKLELQNIKDALVNSERAHQEANRNQVLPRPPKEQEVFVKFQTPQPRLRIFTMQRQTVDRVLK</sequence>
<gene>
    <name evidence="2" type="ORF">BGZ80_000453</name>
</gene>
<dbReference type="AlphaFoldDB" id="A0A9P6MTB5"/>
<evidence type="ECO:0000313" key="3">
    <source>
        <dbReference type="Proteomes" id="UP000703661"/>
    </source>
</evidence>
<proteinExistence type="predicted"/>